<dbReference type="EMBL" id="LQNU01000039">
    <property type="protein sequence ID" value="KZE83376.1"/>
    <property type="molecule type" value="Genomic_DNA"/>
</dbReference>
<accession>A0A161SLL7</accession>
<dbReference type="Pfam" id="PF04536">
    <property type="entry name" value="TPM_phosphatase"/>
    <property type="match status" value="1"/>
</dbReference>
<reference evidence="2 3" key="1">
    <citation type="submission" date="2016-01" db="EMBL/GenBank/DDBJ databases">
        <title>Whole genome sequencing of Myroides marinus L41.</title>
        <authorList>
            <person name="Hong K.W."/>
        </authorList>
    </citation>
    <scope>NUCLEOTIDE SEQUENCE [LARGE SCALE GENOMIC DNA]</scope>
    <source>
        <strain evidence="2 3">L41</strain>
    </source>
</reference>
<dbReference type="OrthoDB" id="9786161at2"/>
<proteinExistence type="predicted"/>
<name>A0A161SLL7_9FLAO</name>
<feature type="domain" description="TPM" evidence="1">
    <location>
        <begin position="6"/>
        <end position="123"/>
    </location>
</feature>
<dbReference type="PANTHER" id="PTHR30373">
    <property type="entry name" value="UPF0603 PROTEIN YGCG"/>
    <property type="match status" value="1"/>
</dbReference>
<dbReference type="RefSeq" id="WP_038984741.1">
    <property type="nucleotide sequence ID" value="NZ_JACAJO010000001.1"/>
</dbReference>
<dbReference type="InterPro" id="IPR007621">
    <property type="entry name" value="TPM_dom"/>
</dbReference>
<evidence type="ECO:0000313" key="3">
    <source>
        <dbReference type="Proteomes" id="UP000076630"/>
    </source>
</evidence>
<evidence type="ECO:0000259" key="1">
    <source>
        <dbReference type="Pfam" id="PF04536"/>
    </source>
</evidence>
<dbReference type="Proteomes" id="UP000076630">
    <property type="component" value="Unassembled WGS sequence"/>
</dbReference>
<comment type="caution">
    <text evidence="2">The sequence shown here is derived from an EMBL/GenBank/DDBJ whole genome shotgun (WGS) entry which is preliminary data.</text>
</comment>
<dbReference type="AlphaFoldDB" id="A0A161SLL7"/>
<gene>
    <name evidence="2" type="ORF">AV926_00195</name>
</gene>
<organism evidence="2 3">
    <name type="scientific">Myroides marinus</name>
    <dbReference type="NCBI Taxonomy" id="703342"/>
    <lineage>
        <taxon>Bacteria</taxon>
        <taxon>Pseudomonadati</taxon>
        <taxon>Bacteroidota</taxon>
        <taxon>Flavobacteriia</taxon>
        <taxon>Flavobacteriales</taxon>
        <taxon>Flavobacteriaceae</taxon>
        <taxon>Myroides</taxon>
    </lineage>
</organism>
<keyword evidence="3" id="KW-1185">Reference proteome</keyword>
<dbReference type="PANTHER" id="PTHR30373:SF8">
    <property type="entry name" value="BLL7265 PROTEIN"/>
    <property type="match status" value="1"/>
</dbReference>
<evidence type="ECO:0000313" key="2">
    <source>
        <dbReference type="EMBL" id="KZE83376.1"/>
    </source>
</evidence>
<protein>
    <recommendedName>
        <fullName evidence="1">TPM domain-containing protein</fullName>
    </recommendedName>
</protein>
<sequence length="146" mass="16452">MSGLRDYLTKADEEEIVLAITQAEKNTSGEIRVHVETTSKKAPYERAQEVFFELGIDKTTARNGVLFYICTNSKAFVILGDQGIDEKVKVDNFWEGTKELVINHFRQGLFKEGLIYGILKAGAQLKVHFPSTEENKNELPNEISKA</sequence>
<dbReference type="Gene3D" id="3.10.310.50">
    <property type="match status" value="1"/>
</dbReference>